<proteinExistence type="predicted"/>
<dbReference type="Gene3D" id="3.80.30.30">
    <property type="match status" value="1"/>
</dbReference>
<dbReference type="Gene3D" id="3.40.50.12110">
    <property type="match status" value="1"/>
</dbReference>
<dbReference type="AlphaFoldDB" id="A0A1M5P1K3"/>
<keyword evidence="2" id="KW-1185">Reference proteome</keyword>
<dbReference type="EMBL" id="FQXH01000005">
    <property type="protein sequence ID" value="SHG95587.1"/>
    <property type="molecule type" value="Genomic_DNA"/>
</dbReference>
<protein>
    <submittedName>
        <fullName evidence="1">Spore photoproduct lyase</fullName>
    </submittedName>
</protein>
<organism evidence="1 2">
    <name type="scientific">Tepidibacter thalassicus DSM 15285</name>
    <dbReference type="NCBI Taxonomy" id="1123350"/>
    <lineage>
        <taxon>Bacteria</taxon>
        <taxon>Bacillati</taxon>
        <taxon>Bacillota</taxon>
        <taxon>Clostridia</taxon>
        <taxon>Peptostreptococcales</taxon>
        <taxon>Peptostreptococcaceae</taxon>
        <taxon>Tepidibacter</taxon>
    </lineage>
</organism>
<dbReference type="GO" id="GO:0051539">
    <property type="term" value="F:4 iron, 4 sulfur cluster binding"/>
    <property type="evidence" value="ECO:0007669"/>
    <property type="project" value="TreeGrafter"/>
</dbReference>
<accession>A0A1M5P1K3</accession>
<reference evidence="2" key="1">
    <citation type="submission" date="2016-11" db="EMBL/GenBank/DDBJ databases">
        <authorList>
            <person name="Varghese N."/>
            <person name="Submissions S."/>
        </authorList>
    </citation>
    <scope>NUCLEOTIDE SEQUENCE [LARGE SCALE GENOMIC DNA]</scope>
    <source>
        <strain evidence="2">DSM 15285</strain>
    </source>
</reference>
<dbReference type="STRING" id="1123350.SAMN02744040_00334"/>
<dbReference type="Pfam" id="PF20903">
    <property type="entry name" value="SPL"/>
    <property type="match status" value="1"/>
</dbReference>
<dbReference type="PANTHER" id="PTHR37822">
    <property type="entry name" value="SPORE PHOTOPRODUCT LYASE-RELATED"/>
    <property type="match status" value="1"/>
</dbReference>
<evidence type="ECO:0000313" key="2">
    <source>
        <dbReference type="Proteomes" id="UP000242520"/>
    </source>
</evidence>
<dbReference type="GO" id="GO:0003913">
    <property type="term" value="F:DNA photolyase activity"/>
    <property type="evidence" value="ECO:0007669"/>
    <property type="project" value="TreeGrafter"/>
</dbReference>
<dbReference type="InterPro" id="IPR049539">
    <property type="entry name" value="SPL"/>
</dbReference>
<sequence>MRGRGTLQKLNKNLFNPYFSHIYIEKNALNHPNTSKILNHFSKIEIIEINHYKDVFSRSHQNFSLQKQSPKLILAIKNDNLIYKGASVCEDFGNNYFYYTSTIMNCIYDCEYCYLQGMYTSANIVIFVNIEDIFSEVERLLKKHPIYLCISYDTDILAFENIIGYGNKWINFAKKHNDLNVELRTKSANFNSIKNVEPIENIILAWTLSPNEIIKKYEKRTPSLQDRLLAINEAIDKGWKVRLCFDPMLYVKEWKKYYKNLIEATFLNLPREKIHDISIGVFRVSKDYLKKMRKQRFDSVILNYPFETVDGICSYDYKLSENMIKYVYQLIKKYVPEEKIYI</sequence>
<evidence type="ECO:0000313" key="1">
    <source>
        <dbReference type="EMBL" id="SHG95587.1"/>
    </source>
</evidence>
<dbReference type="GO" id="GO:1904047">
    <property type="term" value="F:S-adenosyl-L-methionine binding"/>
    <property type="evidence" value="ECO:0007669"/>
    <property type="project" value="TreeGrafter"/>
</dbReference>
<dbReference type="Proteomes" id="UP000242520">
    <property type="component" value="Unassembled WGS sequence"/>
</dbReference>
<keyword evidence="1" id="KW-0456">Lyase</keyword>
<dbReference type="GO" id="GO:0042601">
    <property type="term" value="C:endospore-forming forespore"/>
    <property type="evidence" value="ECO:0007669"/>
    <property type="project" value="TreeGrafter"/>
</dbReference>
<name>A0A1M5P1K3_9FIRM</name>
<gene>
    <name evidence="1" type="ORF">SAMN02744040_00334</name>
</gene>
<dbReference type="PANTHER" id="PTHR37822:SF2">
    <property type="entry name" value="SPORE PHOTOPRODUCT LYASE"/>
    <property type="match status" value="1"/>
</dbReference>